<accession>A0AA42J0Y7</accession>
<dbReference type="GO" id="GO:0015074">
    <property type="term" value="P:DNA integration"/>
    <property type="evidence" value="ECO:0007669"/>
    <property type="project" value="InterPro"/>
</dbReference>
<dbReference type="PANTHER" id="PTHR30349:SF82">
    <property type="entry name" value="INTEGRASE_RECOMBINASE YOEC-RELATED"/>
    <property type="match status" value="1"/>
</dbReference>
<organism evidence="3 4">
    <name type="scientific">Holtiella tumoricola</name>
    <dbReference type="NCBI Taxonomy" id="3018743"/>
    <lineage>
        <taxon>Bacteria</taxon>
        <taxon>Bacillati</taxon>
        <taxon>Bacillota</taxon>
        <taxon>Clostridia</taxon>
        <taxon>Lachnospirales</taxon>
        <taxon>Cellulosilyticaceae</taxon>
        <taxon>Holtiella</taxon>
    </lineage>
</organism>
<dbReference type="PANTHER" id="PTHR30349">
    <property type="entry name" value="PHAGE INTEGRASE-RELATED"/>
    <property type="match status" value="1"/>
</dbReference>
<proteinExistence type="predicted"/>
<dbReference type="InterPro" id="IPR002104">
    <property type="entry name" value="Integrase_catalytic"/>
</dbReference>
<dbReference type="Proteomes" id="UP001169242">
    <property type="component" value="Unassembled WGS sequence"/>
</dbReference>
<evidence type="ECO:0000256" key="1">
    <source>
        <dbReference type="ARBA" id="ARBA00023172"/>
    </source>
</evidence>
<dbReference type="GO" id="GO:0003677">
    <property type="term" value="F:DNA binding"/>
    <property type="evidence" value="ECO:0007669"/>
    <property type="project" value="InterPro"/>
</dbReference>
<gene>
    <name evidence="3" type="ORF">PBV87_09225</name>
</gene>
<dbReference type="Pfam" id="PF00589">
    <property type="entry name" value="Phage_integrase"/>
    <property type="match status" value="1"/>
</dbReference>
<dbReference type="Gene3D" id="1.10.443.10">
    <property type="entry name" value="Intergrase catalytic core"/>
    <property type="match status" value="1"/>
</dbReference>
<dbReference type="InterPro" id="IPR011010">
    <property type="entry name" value="DNA_brk_join_enz"/>
</dbReference>
<dbReference type="PROSITE" id="PS51898">
    <property type="entry name" value="TYR_RECOMBINASE"/>
    <property type="match status" value="1"/>
</dbReference>
<reference evidence="3" key="1">
    <citation type="journal article" date="2023" name="Int. J. Syst. Evol. Microbiol.">
        <title>&lt;i&gt;Holtiella tumoricola&lt;/i&gt; gen. nov. sp. nov., isolated from a human clinical sample.</title>
        <authorList>
            <person name="Allen-Vercoe E."/>
            <person name="Daigneault M.C."/>
            <person name="Vancuren S.J."/>
            <person name="Cochrane K."/>
            <person name="O'Neal L.L."/>
            <person name="Sankaranarayanan K."/>
            <person name="Lawson P.A."/>
        </authorList>
    </citation>
    <scope>NUCLEOTIDE SEQUENCE</scope>
    <source>
        <strain evidence="3">CC70A</strain>
    </source>
</reference>
<dbReference type="EMBL" id="JAQIFT010000040">
    <property type="protein sequence ID" value="MDA3731656.1"/>
    <property type="molecule type" value="Genomic_DNA"/>
</dbReference>
<evidence type="ECO:0000313" key="4">
    <source>
        <dbReference type="Proteomes" id="UP001169242"/>
    </source>
</evidence>
<protein>
    <submittedName>
        <fullName evidence="3">Tyrosine-type recombinase/integrase</fullName>
    </submittedName>
</protein>
<evidence type="ECO:0000313" key="3">
    <source>
        <dbReference type="EMBL" id="MDA3731656.1"/>
    </source>
</evidence>
<evidence type="ECO:0000259" key="2">
    <source>
        <dbReference type="PROSITE" id="PS51898"/>
    </source>
</evidence>
<dbReference type="InterPro" id="IPR050090">
    <property type="entry name" value="Tyrosine_recombinase_XerCD"/>
</dbReference>
<name>A0AA42J0Y7_9FIRM</name>
<comment type="caution">
    <text evidence="3">The sequence shown here is derived from an EMBL/GenBank/DDBJ whole genome shotgun (WGS) entry which is preliminary data.</text>
</comment>
<sequence length="194" mass="23222">MASPIRNPNKVKQILSVYRKRNKRDYMILFVGFYTALRVADLVELKVKDVKGKRILKVKEKKTGKYREYEMPPSLVQALEKYCKGRDGEEYLFLSRQYAPKRLNKEGDYFEKGNTPVSRQRVWQLMKEIEKEFGLEDISCHTLRKTFGYQHYRMFKNLATLMKILNHRSIEETKIYIGLVDEEVNHELRHFDYA</sequence>
<keyword evidence="4" id="KW-1185">Reference proteome</keyword>
<dbReference type="GO" id="GO:0006310">
    <property type="term" value="P:DNA recombination"/>
    <property type="evidence" value="ECO:0007669"/>
    <property type="project" value="UniProtKB-KW"/>
</dbReference>
<dbReference type="AlphaFoldDB" id="A0AA42J0Y7"/>
<keyword evidence="1" id="KW-0233">DNA recombination</keyword>
<dbReference type="RefSeq" id="WP_271012018.1">
    <property type="nucleotide sequence ID" value="NZ_JAQIFT010000040.1"/>
</dbReference>
<feature type="domain" description="Tyr recombinase" evidence="2">
    <location>
        <begin position="1"/>
        <end position="190"/>
    </location>
</feature>
<dbReference type="InterPro" id="IPR013762">
    <property type="entry name" value="Integrase-like_cat_sf"/>
</dbReference>
<dbReference type="SUPFAM" id="SSF56349">
    <property type="entry name" value="DNA breaking-rejoining enzymes"/>
    <property type="match status" value="1"/>
</dbReference>